<proteinExistence type="inferred from homology"/>
<comment type="cofactor">
    <cofactor evidence="1">
        <name>Co(2+)</name>
        <dbReference type="ChEBI" id="CHEBI:48828"/>
    </cofactor>
</comment>
<dbReference type="AlphaFoldDB" id="A0A9D1G786"/>
<dbReference type="GO" id="GO:0004177">
    <property type="term" value="F:aminopeptidase activity"/>
    <property type="evidence" value="ECO:0007669"/>
    <property type="project" value="UniProtKB-KW"/>
</dbReference>
<evidence type="ECO:0000256" key="3">
    <source>
        <dbReference type="ARBA" id="ARBA00001947"/>
    </source>
</evidence>
<evidence type="ECO:0000256" key="1">
    <source>
        <dbReference type="ARBA" id="ARBA00001941"/>
    </source>
</evidence>
<dbReference type="PRINTS" id="PR00919">
    <property type="entry name" value="THERMOPTASE"/>
</dbReference>
<dbReference type="GO" id="GO:0008237">
    <property type="term" value="F:metallopeptidase activity"/>
    <property type="evidence" value="ECO:0007669"/>
    <property type="project" value="UniProtKB-KW"/>
</dbReference>
<accession>A0A9D1G786</accession>
<keyword evidence="7" id="KW-0479">Metal-binding</keyword>
<dbReference type="GO" id="GO:0006508">
    <property type="term" value="P:proteolysis"/>
    <property type="evidence" value="ECO:0007669"/>
    <property type="project" value="UniProtKB-KW"/>
</dbReference>
<evidence type="ECO:0000256" key="7">
    <source>
        <dbReference type="ARBA" id="ARBA00022723"/>
    </source>
</evidence>
<dbReference type="GO" id="GO:0046872">
    <property type="term" value="F:metal ion binding"/>
    <property type="evidence" value="ECO:0007669"/>
    <property type="project" value="UniProtKB-KW"/>
</dbReference>
<name>A0A9D1G786_9FIRM</name>
<evidence type="ECO:0000256" key="8">
    <source>
        <dbReference type="ARBA" id="ARBA00022801"/>
    </source>
</evidence>
<evidence type="ECO:0000256" key="4">
    <source>
        <dbReference type="ARBA" id="ARBA00008236"/>
    </source>
</evidence>
<dbReference type="InterPro" id="IPR052170">
    <property type="entry name" value="M29_Exopeptidase"/>
</dbReference>
<keyword evidence="5 10" id="KW-0031">Aminopeptidase</keyword>
<dbReference type="Pfam" id="PF02073">
    <property type="entry name" value="Peptidase_M29"/>
    <property type="match status" value="1"/>
</dbReference>
<dbReference type="Proteomes" id="UP000886893">
    <property type="component" value="Unassembled WGS sequence"/>
</dbReference>
<comment type="cofactor">
    <cofactor evidence="3">
        <name>Zn(2+)</name>
        <dbReference type="ChEBI" id="CHEBI:29105"/>
    </cofactor>
</comment>
<sequence>MNQRMLKKYAKTIVEIGAHVKKGQEVIIHSDVDNLDFVRLLVEQAYKAKAKKVSIEWSDSAITKLHYRYQTVEKLSEVPNWVIEKNKYQVETLPCHIHIISSDPDALKGIDQKKVSLVRKNTYPILKPFRDAMDNRYQWVIAAIPSVAWAKKVFPNLSKKAAVEALWQSILKASRIDENDPIANWHQHNQTLQQKCDTLNQLHLHHLHYKNSLGTNLTVEIMPNTQFVGGGENTIDGHFYNPNIPTEECFGMPKKDGVNGIVYASKPLSYNGELIEDFYFVFKDGKVIEAHAKKGEALLQEMIAMDEGASFLGEVALVPYQSPISLMNTLFYNTLFDENASCHLALGHAFSNNIQNYEKMTLEEIEAFPMNRSMIHVDFMIGTSDLNIIGVDNQGKEIPIFKDGNWVI</sequence>
<evidence type="ECO:0000256" key="5">
    <source>
        <dbReference type="ARBA" id="ARBA00022438"/>
    </source>
</evidence>
<dbReference type="InterPro" id="IPR000787">
    <property type="entry name" value="Peptidase_M29"/>
</dbReference>
<dbReference type="PANTHER" id="PTHR34448:SF3">
    <property type="entry name" value="AMINOPEPTIDASE AMPS"/>
    <property type="match status" value="1"/>
</dbReference>
<protein>
    <submittedName>
        <fullName evidence="10">Aminopeptidase</fullName>
    </submittedName>
</protein>
<dbReference type="InterPro" id="IPR035097">
    <property type="entry name" value="M29_N-terminal"/>
</dbReference>
<comment type="caution">
    <text evidence="10">The sequence shown here is derived from an EMBL/GenBank/DDBJ whole genome shotgun (WGS) entry which is preliminary data.</text>
</comment>
<evidence type="ECO:0000313" key="10">
    <source>
        <dbReference type="EMBL" id="HIT16924.1"/>
    </source>
</evidence>
<evidence type="ECO:0000256" key="2">
    <source>
        <dbReference type="ARBA" id="ARBA00001946"/>
    </source>
</evidence>
<evidence type="ECO:0000256" key="9">
    <source>
        <dbReference type="ARBA" id="ARBA00023049"/>
    </source>
</evidence>
<keyword evidence="8" id="KW-0378">Hydrolase</keyword>
<evidence type="ECO:0000256" key="6">
    <source>
        <dbReference type="ARBA" id="ARBA00022670"/>
    </source>
</evidence>
<keyword evidence="9" id="KW-0482">Metalloprotease</keyword>
<reference evidence="10" key="1">
    <citation type="submission" date="2020-10" db="EMBL/GenBank/DDBJ databases">
        <authorList>
            <person name="Gilroy R."/>
        </authorList>
    </citation>
    <scope>NUCLEOTIDE SEQUENCE</scope>
    <source>
        <strain evidence="10">14508</strain>
    </source>
</reference>
<reference evidence="10" key="2">
    <citation type="journal article" date="2021" name="PeerJ">
        <title>Extensive microbial diversity within the chicken gut microbiome revealed by metagenomics and culture.</title>
        <authorList>
            <person name="Gilroy R."/>
            <person name="Ravi A."/>
            <person name="Getino M."/>
            <person name="Pursley I."/>
            <person name="Horton D.L."/>
            <person name="Alikhan N.F."/>
            <person name="Baker D."/>
            <person name="Gharbi K."/>
            <person name="Hall N."/>
            <person name="Watson M."/>
            <person name="Adriaenssens E.M."/>
            <person name="Foster-Nyarko E."/>
            <person name="Jarju S."/>
            <person name="Secka A."/>
            <person name="Antonio M."/>
            <person name="Oren A."/>
            <person name="Chaudhuri R.R."/>
            <person name="La Ragione R."/>
            <person name="Hildebrand F."/>
            <person name="Pallen M.J."/>
        </authorList>
    </citation>
    <scope>NUCLEOTIDE SEQUENCE</scope>
    <source>
        <strain evidence="10">14508</strain>
    </source>
</reference>
<dbReference type="EMBL" id="DVKI01000029">
    <property type="protein sequence ID" value="HIT16924.1"/>
    <property type="molecule type" value="Genomic_DNA"/>
</dbReference>
<comment type="similarity">
    <text evidence="4">Belongs to the peptidase M29 family.</text>
</comment>
<dbReference type="SUPFAM" id="SSF144052">
    <property type="entry name" value="Thermophilic metalloprotease-like"/>
    <property type="match status" value="1"/>
</dbReference>
<organism evidence="10 11">
    <name type="scientific">Candidatus Caccosoma faecigallinarum</name>
    <dbReference type="NCBI Taxonomy" id="2840720"/>
    <lineage>
        <taxon>Bacteria</taxon>
        <taxon>Bacillati</taxon>
        <taxon>Bacillota</taxon>
        <taxon>Bacillota incertae sedis</taxon>
        <taxon>Candidatus Caccosoma</taxon>
    </lineage>
</organism>
<gene>
    <name evidence="10" type="ORF">IAD04_00905</name>
</gene>
<dbReference type="PANTHER" id="PTHR34448">
    <property type="entry name" value="AMINOPEPTIDASE"/>
    <property type="match status" value="1"/>
</dbReference>
<evidence type="ECO:0000313" key="11">
    <source>
        <dbReference type="Proteomes" id="UP000886893"/>
    </source>
</evidence>
<comment type="cofactor">
    <cofactor evidence="2">
        <name>Mg(2+)</name>
        <dbReference type="ChEBI" id="CHEBI:18420"/>
    </cofactor>
</comment>
<keyword evidence="6" id="KW-0645">Protease</keyword>
<dbReference type="Gene3D" id="3.40.1830.10">
    <property type="entry name" value="Thermophilic metalloprotease (M29)"/>
    <property type="match status" value="1"/>
</dbReference>